<accession>A0A6I4IZH6</accession>
<keyword evidence="5" id="KW-0234">DNA repair</keyword>
<evidence type="ECO:0000256" key="3">
    <source>
        <dbReference type="ARBA" id="ARBA00022763"/>
    </source>
</evidence>
<reference evidence="7 8" key="1">
    <citation type="submission" date="2019-12" db="EMBL/GenBank/DDBJ databases">
        <authorList>
            <person name="Huq M.A."/>
        </authorList>
    </citation>
    <scope>NUCLEOTIDE SEQUENCE [LARGE SCALE GENOMIC DNA]</scope>
    <source>
        <strain evidence="7 8">MAH-20</strain>
    </source>
</reference>
<keyword evidence="1" id="KW-0540">Nuclease</keyword>
<protein>
    <submittedName>
        <fullName evidence="7">DNA mismatch endonuclease Vsr</fullName>
    </submittedName>
</protein>
<dbReference type="GO" id="GO:0004519">
    <property type="term" value="F:endonuclease activity"/>
    <property type="evidence" value="ECO:0007669"/>
    <property type="project" value="UniProtKB-KW"/>
</dbReference>
<evidence type="ECO:0000313" key="7">
    <source>
        <dbReference type="EMBL" id="MVO77575.1"/>
    </source>
</evidence>
<dbReference type="SUPFAM" id="SSF52980">
    <property type="entry name" value="Restriction endonuclease-like"/>
    <property type="match status" value="1"/>
</dbReference>
<dbReference type="CDD" id="cd00221">
    <property type="entry name" value="Vsr"/>
    <property type="match status" value="1"/>
</dbReference>
<sequence length="165" mass="18908">MLGDAKASRADPLTPAQRRLCMSRIRAADTRPEMIVRRGLHALGLRYRLHDRQLPGTPDLVFPVYRAVIFVHGCFWHGHDCPLFRVPATRTEFWTAKISRNRERDRDALAAVIDQGWRPLIIWECAMRGRARLPEEILLAQVHRWIVERQNAAEIAGAWGAEPTG</sequence>
<evidence type="ECO:0000256" key="1">
    <source>
        <dbReference type="ARBA" id="ARBA00022722"/>
    </source>
</evidence>
<evidence type="ECO:0000256" key="6">
    <source>
        <dbReference type="ARBA" id="ARBA00029466"/>
    </source>
</evidence>
<dbReference type="Proteomes" id="UP000441389">
    <property type="component" value="Unassembled WGS sequence"/>
</dbReference>
<dbReference type="EMBL" id="WQMS01000007">
    <property type="protein sequence ID" value="MVO77575.1"/>
    <property type="molecule type" value="Genomic_DNA"/>
</dbReference>
<evidence type="ECO:0000313" key="8">
    <source>
        <dbReference type="Proteomes" id="UP000441389"/>
    </source>
</evidence>
<comment type="similarity">
    <text evidence="6">Belongs to the Vsr family.</text>
</comment>
<keyword evidence="4" id="KW-0378">Hydrolase</keyword>
<name>A0A6I4IZH6_9SPHN</name>
<dbReference type="Pfam" id="PF03852">
    <property type="entry name" value="Vsr"/>
    <property type="match status" value="1"/>
</dbReference>
<dbReference type="InterPro" id="IPR011335">
    <property type="entry name" value="Restrct_endonuc-II-like"/>
</dbReference>
<comment type="caution">
    <text evidence="7">The sequence shown here is derived from an EMBL/GenBank/DDBJ whole genome shotgun (WGS) entry which is preliminary data.</text>
</comment>
<evidence type="ECO:0000256" key="4">
    <source>
        <dbReference type="ARBA" id="ARBA00022801"/>
    </source>
</evidence>
<evidence type="ECO:0000256" key="2">
    <source>
        <dbReference type="ARBA" id="ARBA00022759"/>
    </source>
</evidence>
<dbReference type="InterPro" id="IPR004603">
    <property type="entry name" value="DNA_mismatch_endonuc_vsr"/>
</dbReference>
<evidence type="ECO:0000256" key="5">
    <source>
        <dbReference type="ARBA" id="ARBA00023204"/>
    </source>
</evidence>
<proteinExistence type="inferred from homology"/>
<gene>
    <name evidence="7" type="primary">vsr</name>
    <name evidence="7" type="ORF">GON01_06460</name>
</gene>
<keyword evidence="8" id="KW-1185">Reference proteome</keyword>
<keyword evidence="3" id="KW-0227">DNA damage</keyword>
<organism evidence="7 8">
    <name type="scientific">Sphingomonas horti</name>
    <dbReference type="NCBI Taxonomy" id="2682842"/>
    <lineage>
        <taxon>Bacteria</taxon>
        <taxon>Pseudomonadati</taxon>
        <taxon>Pseudomonadota</taxon>
        <taxon>Alphaproteobacteria</taxon>
        <taxon>Sphingomonadales</taxon>
        <taxon>Sphingomonadaceae</taxon>
        <taxon>Sphingomonas</taxon>
    </lineage>
</organism>
<dbReference type="AlphaFoldDB" id="A0A6I4IZH6"/>
<dbReference type="NCBIfam" id="TIGR00632">
    <property type="entry name" value="vsr"/>
    <property type="match status" value="1"/>
</dbReference>
<dbReference type="Gene3D" id="3.40.960.10">
    <property type="entry name" value="VSR Endonuclease"/>
    <property type="match status" value="1"/>
</dbReference>
<dbReference type="GO" id="GO:0006298">
    <property type="term" value="P:mismatch repair"/>
    <property type="evidence" value="ECO:0007669"/>
    <property type="project" value="InterPro"/>
</dbReference>
<dbReference type="GO" id="GO:0016787">
    <property type="term" value="F:hydrolase activity"/>
    <property type="evidence" value="ECO:0007669"/>
    <property type="project" value="UniProtKB-KW"/>
</dbReference>
<keyword evidence="2 7" id="KW-0255">Endonuclease</keyword>